<comment type="caution">
    <text evidence="1">The sequence shown here is derived from an EMBL/GenBank/DDBJ whole genome shotgun (WGS) entry which is preliminary data.</text>
</comment>
<protein>
    <submittedName>
        <fullName evidence="1">Uncharacterized protein</fullName>
    </submittedName>
</protein>
<dbReference type="Proteomes" id="UP000663848">
    <property type="component" value="Unassembled WGS sequence"/>
</dbReference>
<dbReference type="EMBL" id="CAJOBR010074470">
    <property type="protein sequence ID" value="CAF5108737.1"/>
    <property type="molecule type" value="Genomic_DNA"/>
</dbReference>
<sequence length="11" mass="1167">MGQHVPSDPSL</sequence>
<evidence type="ECO:0000313" key="1">
    <source>
        <dbReference type="EMBL" id="CAF5108737.1"/>
    </source>
</evidence>
<name>A0A822ENL1_9BILA</name>
<evidence type="ECO:0000313" key="3">
    <source>
        <dbReference type="Proteomes" id="UP000663848"/>
    </source>
</evidence>
<dbReference type="EMBL" id="CAJOBR010089563">
    <property type="protein sequence ID" value="CAF5138461.1"/>
    <property type="molecule type" value="Genomic_DNA"/>
</dbReference>
<evidence type="ECO:0000313" key="2">
    <source>
        <dbReference type="EMBL" id="CAF5138461.1"/>
    </source>
</evidence>
<proteinExistence type="predicted"/>
<accession>A0A822ENL1</accession>
<gene>
    <name evidence="1" type="ORF">QYT958_LOCUS45284</name>
    <name evidence="2" type="ORF">QYT958_LOCUS47477</name>
</gene>
<reference evidence="1" key="1">
    <citation type="submission" date="2021-02" db="EMBL/GenBank/DDBJ databases">
        <authorList>
            <person name="Nowell W R."/>
        </authorList>
    </citation>
    <scope>NUCLEOTIDE SEQUENCE</scope>
</reference>
<organism evidence="1 3">
    <name type="scientific">Rotaria socialis</name>
    <dbReference type="NCBI Taxonomy" id="392032"/>
    <lineage>
        <taxon>Eukaryota</taxon>
        <taxon>Metazoa</taxon>
        <taxon>Spiralia</taxon>
        <taxon>Gnathifera</taxon>
        <taxon>Rotifera</taxon>
        <taxon>Eurotatoria</taxon>
        <taxon>Bdelloidea</taxon>
        <taxon>Philodinida</taxon>
        <taxon>Philodinidae</taxon>
        <taxon>Rotaria</taxon>
    </lineage>
</organism>
<feature type="non-terminal residue" evidence="1">
    <location>
        <position position="11"/>
    </location>
</feature>